<reference evidence="3" key="1">
    <citation type="journal article" date="2019" name="Int. J. Syst. Evol. Microbiol.">
        <title>The Global Catalogue of Microorganisms (GCM) 10K type strain sequencing project: providing services to taxonomists for standard genome sequencing and annotation.</title>
        <authorList>
            <consortium name="The Broad Institute Genomics Platform"/>
            <consortium name="The Broad Institute Genome Sequencing Center for Infectious Disease"/>
            <person name="Wu L."/>
            <person name="Ma J."/>
        </authorList>
    </citation>
    <scope>NUCLEOTIDE SEQUENCE [LARGE SCALE GENOMIC DNA]</scope>
    <source>
        <strain evidence="3">JCM 18055</strain>
    </source>
</reference>
<evidence type="ECO:0000313" key="2">
    <source>
        <dbReference type="EMBL" id="GAA4702330.1"/>
    </source>
</evidence>
<proteinExistence type="predicted"/>
<keyword evidence="3" id="KW-1185">Reference proteome</keyword>
<gene>
    <name evidence="2" type="ORF">GCM10023215_46930</name>
</gene>
<evidence type="ECO:0000256" key="1">
    <source>
        <dbReference type="SAM" id="MobiDB-lite"/>
    </source>
</evidence>
<feature type="compositionally biased region" description="Gly residues" evidence="1">
    <location>
        <begin position="17"/>
        <end position="27"/>
    </location>
</feature>
<dbReference type="EMBL" id="BAABIC010000017">
    <property type="protein sequence ID" value="GAA4702330.1"/>
    <property type="molecule type" value="Genomic_DNA"/>
</dbReference>
<feature type="region of interest" description="Disordered" evidence="1">
    <location>
        <begin position="1"/>
        <end position="38"/>
    </location>
</feature>
<evidence type="ECO:0000313" key="3">
    <source>
        <dbReference type="Proteomes" id="UP001500325"/>
    </source>
</evidence>
<sequence>MPPADSAGTIIGAPQGNEGGEASGNGGRQRTPPPGPLTRQLLGHMHVQGAAGIGSAGRWDGQADSNPEWVPKVRRLYTSGLRPAVSTAVTRQNKTT</sequence>
<protein>
    <submittedName>
        <fullName evidence="2">Uncharacterized protein</fullName>
    </submittedName>
</protein>
<organism evidence="2 3">
    <name type="scientific">Pseudonocardia yuanmonensis</name>
    <dbReference type="NCBI Taxonomy" id="1095914"/>
    <lineage>
        <taxon>Bacteria</taxon>
        <taxon>Bacillati</taxon>
        <taxon>Actinomycetota</taxon>
        <taxon>Actinomycetes</taxon>
        <taxon>Pseudonocardiales</taxon>
        <taxon>Pseudonocardiaceae</taxon>
        <taxon>Pseudonocardia</taxon>
    </lineage>
</organism>
<accession>A0ABP8X7D9</accession>
<dbReference type="Proteomes" id="UP001500325">
    <property type="component" value="Unassembled WGS sequence"/>
</dbReference>
<name>A0ABP8X7D9_9PSEU</name>
<comment type="caution">
    <text evidence="2">The sequence shown here is derived from an EMBL/GenBank/DDBJ whole genome shotgun (WGS) entry which is preliminary data.</text>
</comment>